<evidence type="ECO:0000256" key="4">
    <source>
        <dbReference type="ARBA" id="ARBA00022989"/>
    </source>
</evidence>
<protein>
    <submittedName>
        <fullName evidence="7">TspO/MBR family protein</fullName>
    </submittedName>
</protein>
<evidence type="ECO:0000256" key="3">
    <source>
        <dbReference type="ARBA" id="ARBA00022692"/>
    </source>
</evidence>
<feature type="transmembrane region" description="Helical" evidence="6">
    <location>
        <begin position="80"/>
        <end position="97"/>
    </location>
</feature>
<reference evidence="8" key="1">
    <citation type="journal article" date="2019" name="Int. J. Syst. Evol. Microbiol.">
        <title>The Global Catalogue of Microorganisms (GCM) 10K type strain sequencing project: providing services to taxonomists for standard genome sequencing and annotation.</title>
        <authorList>
            <consortium name="The Broad Institute Genomics Platform"/>
            <consortium name="The Broad Institute Genome Sequencing Center for Infectious Disease"/>
            <person name="Wu L."/>
            <person name="Ma J."/>
        </authorList>
    </citation>
    <scope>NUCLEOTIDE SEQUENCE [LARGE SCALE GENOMIC DNA]</scope>
    <source>
        <strain evidence="8">TISTR 1571</strain>
    </source>
</reference>
<dbReference type="InterPro" id="IPR004307">
    <property type="entry name" value="TspO_MBR"/>
</dbReference>
<feature type="transmembrane region" description="Helical" evidence="6">
    <location>
        <begin position="103"/>
        <end position="121"/>
    </location>
</feature>
<evidence type="ECO:0000256" key="5">
    <source>
        <dbReference type="ARBA" id="ARBA00023136"/>
    </source>
</evidence>
<sequence>MRALIILNGLALALVLFINYLSFSLPINGQTTGEISNQINVLLTPAGYVFSIWGLIYVMLGLWIIATWLSPVGKKVAGKVGYLFIINALLNISWIFAFHYERFILSLFIIMALLCVTFIIYKRLDDPSLSRLWQIPFSVYLPWVSIATLLNIGIVLKTFNVPFYVNYEMQWTTGLLIVLTLSAIWFSIKMNDLIYPLVFIWAFIGVAVKRAGEYPSITLTAWVMAGVLVIYVVYMMIKKKAVRVV</sequence>
<keyword evidence="3 6" id="KW-0812">Transmembrane</keyword>
<feature type="transmembrane region" description="Helical" evidence="6">
    <location>
        <begin position="48"/>
        <end position="68"/>
    </location>
</feature>
<proteinExistence type="inferred from homology"/>
<dbReference type="Pfam" id="PF03073">
    <property type="entry name" value="TspO_MBR"/>
    <property type="match status" value="1"/>
</dbReference>
<evidence type="ECO:0000313" key="8">
    <source>
        <dbReference type="Proteomes" id="UP001597452"/>
    </source>
</evidence>
<feature type="transmembrane region" description="Helical" evidence="6">
    <location>
        <begin position="133"/>
        <end position="156"/>
    </location>
</feature>
<comment type="caution">
    <text evidence="7">The sequence shown here is derived from an EMBL/GenBank/DDBJ whole genome shotgun (WGS) entry which is preliminary data.</text>
</comment>
<dbReference type="Gene3D" id="1.20.1260.100">
    <property type="entry name" value="TspO/MBR protein"/>
    <property type="match status" value="1"/>
</dbReference>
<dbReference type="InterPro" id="IPR038330">
    <property type="entry name" value="TspO/MBR-related_sf"/>
</dbReference>
<evidence type="ECO:0000256" key="2">
    <source>
        <dbReference type="ARBA" id="ARBA00007524"/>
    </source>
</evidence>
<dbReference type="EMBL" id="JBHUMZ010000047">
    <property type="protein sequence ID" value="MFD2639815.1"/>
    <property type="molecule type" value="Genomic_DNA"/>
</dbReference>
<gene>
    <name evidence="7" type="ORF">ACFSW4_13180</name>
</gene>
<keyword evidence="4 6" id="KW-1133">Transmembrane helix</keyword>
<comment type="subcellular location">
    <subcellularLocation>
        <location evidence="1">Membrane</location>
        <topology evidence="1">Multi-pass membrane protein</topology>
    </subcellularLocation>
</comment>
<dbReference type="PANTHER" id="PTHR33802:SF1">
    <property type="entry name" value="XK-RELATED PROTEIN"/>
    <property type="match status" value="1"/>
</dbReference>
<evidence type="ECO:0000313" key="7">
    <source>
        <dbReference type="EMBL" id="MFD2639815.1"/>
    </source>
</evidence>
<evidence type="ECO:0000256" key="6">
    <source>
        <dbReference type="SAM" id="Phobius"/>
    </source>
</evidence>
<feature type="transmembrane region" description="Helical" evidence="6">
    <location>
        <begin position="168"/>
        <end position="186"/>
    </location>
</feature>
<dbReference type="RefSeq" id="WP_377329833.1">
    <property type="nucleotide sequence ID" value="NZ_JBHUMZ010000047.1"/>
</dbReference>
<organism evidence="7 8">
    <name type="scientific">Piscibacillus salipiscarius</name>
    <dbReference type="NCBI Taxonomy" id="299480"/>
    <lineage>
        <taxon>Bacteria</taxon>
        <taxon>Bacillati</taxon>
        <taxon>Bacillota</taxon>
        <taxon>Bacilli</taxon>
        <taxon>Bacillales</taxon>
        <taxon>Bacillaceae</taxon>
        <taxon>Piscibacillus</taxon>
    </lineage>
</organism>
<accession>A0ABW5QDG8</accession>
<evidence type="ECO:0000256" key="1">
    <source>
        <dbReference type="ARBA" id="ARBA00004141"/>
    </source>
</evidence>
<keyword evidence="5 6" id="KW-0472">Membrane</keyword>
<feature type="transmembrane region" description="Helical" evidence="6">
    <location>
        <begin position="217"/>
        <end position="237"/>
    </location>
</feature>
<dbReference type="PANTHER" id="PTHR33802">
    <property type="entry name" value="SI:CH211-161H7.5-RELATED"/>
    <property type="match status" value="1"/>
</dbReference>
<comment type="similarity">
    <text evidence="2">Belongs to the TspO/BZRP family.</text>
</comment>
<keyword evidence="8" id="KW-1185">Reference proteome</keyword>
<dbReference type="Proteomes" id="UP001597452">
    <property type="component" value="Unassembled WGS sequence"/>
</dbReference>
<feature type="transmembrane region" description="Helical" evidence="6">
    <location>
        <begin position="193"/>
        <end position="211"/>
    </location>
</feature>
<name>A0ABW5QDG8_9BACI</name>